<feature type="domain" description="N-acetyltransferase" evidence="1">
    <location>
        <begin position="11"/>
        <end position="142"/>
    </location>
</feature>
<dbReference type="Gene3D" id="3.40.630.30">
    <property type="match status" value="1"/>
</dbReference>
<reference evidence="2 3" key="1">
    <citation type="submission" date="2020-07" db="EMBL/GenBank/DDBJ databases">
        <title>Complete genome sequence of Chitinibacter sp. 2T18.</title>
        <authorList>
            <person name="Bae J.-W."/>
            <person name="Choi J.-W."/>
        </authorList>
    </citation>
    <scope>NUCLEOTIDE SEQUENCE [LARGE SCALE GENOMIC DNA]</scope>
    <source>
        <strain evidence="2 3">2T18</strain>
    </source>
</reference>
<dbReference type="CDD" id="cd04301">
    <property type="entry name" value="NAT_SF"/>
    <property type="match status" value="1"/>
</dbReference>
<name>A0A7H9BKX7_9NEIS</name>
<dbReference type="RefSeq" id="WP_179355655.1">
    <property type="nucleotide sequence ID" value="NZ_CP058627.1"/>
</dbReference>
<dbReference type="AlphaFoldDB" id="A0A7H9BKX7"/>
<accession>A0A7H9BKX7</accession>
<dbReference type="PANTHER" id="PTHR43233:SF1">
    <property type="entry name" value="FAMILY N-ACETYLTRANSFERASE, PUTATIVE (AFU_ORTHOLOGUE AFUA_6G03350)-RELATED"/>
    <property type="match status" value="1"/>
</dbReference>
<protein>
    <submittedName>
        <fullName evidence="2">GNAT family N-acetyltransferase</fullName>
    </submittedName>
</protein>
<evidence type="ECO:0000313" key="2">
    <source>
        <dbReference type="EMBL" id="QLG89159.1"/>
    </source>
</evidence>
<dbReference type="Proteomes" id="UP000509597">
    <property type="component" value="Chromosome"/>
</dbReference>
<gene>
    <name evidence="2" type="ORF">HQ393_13405</name>
</gene>
<dbReference type="KEGG" id="chiz:HQ393_13405"/>
<keyword evidence="3" id="KW-1185">Reference proteome</keyword>
<keyword evidence="2" id="KW-0808">Transferase</keyword>
<dbReference type="Pfam" id="PF00583">
    <property type="entry name" value="Acetyltransf_1"/>
    <property type="match status" value="1"/>
</dbReference>
<dbReference type="PANTHER" id="PTHR43233">
    <property type="entry name" value="FAMILY N-ACETYLTRANSFERASE, PUTATIVE (AFU_ORTHOLOGUE AFUA_6G03350)-RELATED"/>
    <property type="match status" value="1"/>
</dbReference>
<evidence type="ECO:0000313" key="3">
    <source>
        <dbReference type="Proteomes" id="UP000509597"/>
    </source>
</evidence>
<dbReference type="PROSITE" id="PS51186">
    <property type="entry name" value="GNAT"/>
    <property type="match status" value="1"/>
</dbReference>
<dbReference type="EMBL" id="CP058627">
    <property type="protein sequence ID" value="QLG89159.1"/>
    <property type="molecule type" value="Genomic_DNA"/>
</dbReference>
<dbReference type="InterPro" id="IPR016181">
    <property type="entry name" value="Acyl_CoA_acyltransferase"/>
</dbReference>
<proteinExistence type="predicted"/>
<organism evidence="2 3">
    <name type="scientific">Chitinibacter bivalviorum</name>
    <dbReference type="NCBI Taxonomy" id="2739434"/>
    <lineage>
        <taxon>Bacteria</taxon>
        <taxon>Pseudomonadati</taxon>
        <taxon>Pseudomonadota</taxon>
        <taxon>Betaproteobacteria</taxon>
        <taxon>Neisseriales</taxon>
        <taxon>Chitinibacteraceae</taxon>
        <taxon>Chitinibacter</taxon>
    </lineage>
</organism>
<dbReference type="InterPro" id="IPR000182">
    <property type="entry name" value="GNAT_dom"/>
</dbReference>
<evidence type="ECO:0000259" key="1">
    <source>
        <dbReference type="PROSITE" id="PS51186"/>
    </source>
</evidence>
<dbReference type="SUPFAM" id="SSF55729">
    <property type="entry name" value="Acyl-CoA N-acyltransferases (Nat)"/>
    <property type="match status" value="1"/>
</dbReference>
<dbReference type="InterPro" id="IPR053144">
    <property type="entry name" value="Acetyltransferase_Butenolide"/>
</dbReference>
<sequence length="152" mass="16658">MNNEMNAPALTLSTDLSTMDWPRITAWLAGSYWSPGISQHYVEQAARASTVVIGAFVDGQQVGYARVISDTVRFAYLADVYVDEAYRGGGISKKIISELLSSPILAGVSRCFLLTGNAHGLYEQFGFQVFPAPERMMVRENPSGIDFTQTPI</sequence>
<dbReference type="GO" id="GO:0016747">
    <property type="term" value="F:acyltransferase activity, transferring groups other than amino-acyl groups"/>
    <property type="evidence" value="ECO:0007669"/>
    <property type="project" value="InterPro"/>
</dbReference>